<protein>
    <submittedName>
        <fullName evidence="1">Uncharacterized protein</fullName>
    </submittedName>
</protein>
<comment type="caution">
    <text evidence="1">The sequence shown here is derived from an EMBL/GenBank/DDBJ whole genome shotgun (WGS) entry which is preliminary data.</text>
</comment>
<gene>
    <name evidence="1" type="ORF">ACFOWD_09785</name>
</gene>
<evidence type="ECO:0000313" key="1">
    <source>
        <dbReference type="EMBL" id="MFC4269195.1"/>
    </source>
</evidence>
<organism evidence="1 2">
    <name type="scientific">Polaribacter marinivivus</name>
    <dbReference type="NCBI Taxonomy" id="1524260"/>
    <lineage>
        <taxon>Bacteria</taxon>
        <taxon>Pseudomonadati</taxon>
        <taxon>Bacteroidota</taxon>
        <taxon>Flavobacteriia</taxon>
        <taxon>Flavobacteriales</taxon>
        <taxon>Flavobacteriaceae</taxon>
    </lineage>
</organism>
<reference evidence="2" key="1">
    <citation type="journal article" date="2019" name="Int. J. Syst. Evol. Microbiol.">
        <title>The Global Catalogue of Microorganisms (GCM) 10K type strain sequencing project: providing services to taxonomists for standard genome sequencing and annotation.</title>
        <authorList>
            <consortium name="The Broad Institute Genomics Platform"/>
            <consortium name="The Broad Institute Genome Sequencing Center for Infectious Disease"/>
            <person name="Wu L."/>
            <person name="Ma J."/>
        </authorList>
    </citation>
    <scope>NUCLEOTIDE SEQUENCE [LARGE SCALE GENOMIC DNA]</scope>
    <source>
        <strain evidence="2">CECT 8655</strain>
    </source>
</reference>
<accession>A0ABV8R9P7</accession>
<dbReference type="RefSeq" id="WP_377410166.1">
    <property type="nucleotide sequence ID" value="NZ_JBHSCY010000002.1"/>
</dbReference>
<evidence type="ECO:0000313" key="2">
    <source>
        <dbReference type="Proteomes" id="UP001595826"/>
    </source>
</evidence>
<name>A0ABV8R9P7_9FLAO</name>
<sequence length="244" mass="28646">MNRSKVLEEIIKGYRNVILERYQYKSLIEEYPLPTTINKDIVNGLRNYFLTYVYPDLKRREELNEAFNTLDVFIKQPEKLFNIVLESFKLLFTHGKHLPKIFTSGLKAMKSFRGATKFENALVDIALHKKIEPPYKTDKINELIKLLPYSEIEEFVLSTEAFFNIVHDKILVEKIKEIIAFLIKKMKNKPNVFSKKEINGLQLALTTISEGEKMLNKLTEKDQKILIEFVVQIENDNLKNIFNN</sequence>
<dbReference type="Proteomes" id="UP001595826">
    <property type="component" value="Unassembled WGS sequence"/>
</dbReference>
<keyword evidence="2" id="KW-1185">Reference proteome</keyword>
<dbReference type="EMBL" id="JBHSCY010000002">
    <property type="protein sequence ID" value="MFC4269195.1"/>
    <property type="molecule type" value="Genomic_DNA"/>
</dbReference>
<proteinExistence type="predicted"/>